<dbReference type="EMBL" id="CADCVQ010000149">
    <property type="protein sequence ID" value="CAA9524552.1"/>
    <property type="molecule type" value="Genomic_DNA"/>
</dbReference>
<name>A0A6J4TJZ7_9ACTN</name>
<protein>
    <recommendedName>
        <fullName evidence="2">Protein SirB1 N-terminal domain-containing protein</fullName>
    </recommendedName>
</protein>
<sequence length="218" mass="22366">MPGFSELSGDASAGHGALALALAAEFRSVDEATVLARLGQLAAEVADAAAGPGDELGALGEVLGGRHGFAGAGDEYDHPDNSMLDLVLERGRGLPIALSVVYLETARRAGIALDGVGLPGHYVVGQFAPGAAPPVLLDPFAGGARLESGAAAAAPDLRPWGAHETALRMLNNLVGSYTRRNDLGRAIRAAELRLELPLERGLAEALAAELRGLRARLN</sequence>
<gene>
    <name evidence="3" type="ORF">AVDCRST_MAG67-3515</name>
</gene>
<reference evidence="3" key="1">
    <citation type="submission" date="2020-02" db="EMBL/GenBank/DDBJ databases">
        <authorList>
            <person name="Meier V. D."/>
        </authorList>
    </citation>
    <scope>NUCLEOTIDE SEQUENCE</scope>
    <source>
        <strain evidence="3">AVDCRST_MAG67</strain>
    </source>
</reference>
<evidence type="ECO:0000259" key="2">
    <source>
        <dbReference type="Pfam" id="PF13369"/>
    </source>
</evidence>
<accession>A0A6J4TJZ7</accession>
<comment type="similarity">
    <text evidence="1">Belongs to the UPF0162 family.</text>
</comment>
<organism evidence="3">
    <name type="scientific">uncultured Solirubrobacteraceae bacterium</name>
    <dbReference type="NCBI Taxonomy" id="1162706"/>
    <lineage>
        <taxon>Bacteria</taxon>
        <taxon>Bacillati</taxon>
        <taxon>Actinomycetota</taxon>
        <taxon>Thermoleophilia</taxon>
        <taxon>Solirubrobacterales</taxon>
        <taxon>Solirubrobacteraceae</taxon>
        <taxon>environmental samples</taxon>
    </lineage>
</organism>
<dbReference type="AlphaFoldDB" id="A0A6J4TJZ7"/>
<dbReference type="InterPro" id="IPR032698">
    <property type="entry name" value="SirB1_N"/>
</dbReference>
<dbReference type="PANTHER" id="PTHR31350:SF27">
    <property type="entry name" value="HEMIMETHYLATED DNA-BINDING DOMAIN-CONTAINING PROTEIN"/>
    <property type="match status" value="1"/>
</dbReference>
<evidence type="ECO:0000313" key="3">
    <source>
        <dbReference type="EMBL" id="CAA9524552.1"/>
    </source>
</evidence>
<proteinExistence type="inferred from homology"/>
<dbReference type="Pfam" id="PF13369">
    <property type="entry name" value="Transglut_core2"/>
    <property type="match status" value="1"/>
</dbReference>
<feature type="domain" description="Protein SirB1 N-terminal" evidence="2">
    <location>
        <begin position="33"/>
        <end position="150"/>
    </location>
</feature>
<dbReference type="PANTHER" id="PTHR31350">
    <property type="entry name" value="SI:DKEY-261L7.2"/>
    <property type="match status" value="1"/>
</dbReference>
<evidence type="ECO:0000256" key="1">
    <source>
        <dbReference type="ARBA" id="ARBA00007100"/>
    </source>
</evidence>